<accession>A0ABT0TYB7</accession>
<evidence type="ECO:0000313" key="3">
    <source>
        <dbReference type="Proteomes" id="UP001202961"/>
    </source>
</evidence>
<comment type="caution">
    <text evidence="2">The sequence shown here is derived from an EMBL/GenBank/DDBJ whole genome shotgun (WGS) entry which is preliminary data.</text>
</comment>
<dbReference type="EMBL" id="JAMQBK010000010">
    <property type="protein sequence ID" value="MCM2369576.1"/>
    <property type="molecule type" value="Genomic_DNA"/>
</dbReference>
<reference evidence="2 3" key="1">
    <citation type="journal article" date="2022" name="Syst. Appl. Microbiol.">
        <title>Rhodopirellula aestuarii sp. nov., a novel member of the genus Rhodopirellula isolated from brackish sediments collected in the Tagus River estuary, Portugal.</title>
        <authorList>
            <person name="Vitorino I.R."/>
            <person name="Klimek D."/>
            <person name="Calusinska M."/>
            <person name="Lobo-da-Cunha A."/>
            <person name="Vasconcelos V."/>
            <person name="Lage O.M."/>
        </authorList>
    </citation>
    <scope>NUCLEOTIDE SEQUENCE [LARGE SCALE GENOMIC DNA]</scope>
    <source>
        <strain evidence="2 3">ICT_H3.1</strain>
    </source>
</reference>
<proteinExistence type="predicted"/>
<sequence>MLAQNATIAILQCRWIALIFTTVCCVGVSLSMFAVPLFARGGQWFGGQWFGGQWFGGQRVRNISKSNRDGATFWLVTALDGQFLTPVIDEKLLAIASIVLIAFSFKFL</sequence>
<keyword evidence="1" id="KW-0812">Transmembrane</keyword>
<protein>
    <submittedName>
        <fullName evidence="2">Uncharacterized protein</fullName>
    </submittedName>
</protein>
<feature type="transmembrane region" description="Helical" evidence="1">
    <location>
        <begin position="83"/>
        <end position="105"/>
    </location>
</feature>
<feature type="transmembrane region" description="Helical" evidence="1">
    <location>
        <begin position="15"/>
        <end position="39"/>
    </location>
</feature>
<evidence type="ECO:0000313" key="2">
    <source>
        <dbReference type="EMBL" id="MCM2369576.1"/>
    </source>
</evidence>
<keyword evidence="3" id="KW-1185">Reference proteome</keyword>
<gene>
    <name evidence="2" type="ORF">NB063_02955</name>
</gene>
<organism evidence="2 3">
    <name type="scientific">Aporhodopirellula aestuarii</name>
    <dbReference type="NCBI Taxonomy" id="2950107"/>
    <lineage>
        <taxon>Bacteria</taxon>
        <taxon>Pseudomonadati</taxon>
        <taxon>Planctomycetota</taxon>
        <taxon>Planctomycetia</taxon>
        <taxon>Pirellulales</taxon>
        <taxon>Pirellulaceae</taxon>
        <taxon>Aporhodopirellula</taxon>
    </lineage>
</organism>
<dbReference type="RefSeq" id="WP_250927250.1">
    <property type="nucleotide sequence ID" value="NZ_JAMQBK010000010.1"/>
</dbReference>
<keyword evidence="1" id="KW-0472">Membrane</keyword>
<dbReference type="Proteomes" id="UP001202961">
    <property type="component" value="Unassembled WGS sequence"/>
</dbReference>
<evidence type="ECO:0000256" key="1">
    <source>
        <dbReference type="SAM" id="Phobius"/>
    </source>
</evidence>
<keyword evidence="1" id="KW-1133">Transmembrane helix</keyword>
<name>A0ABT0TYB7_9BACT</name>